<reference evidence="1 2" key="1">
    <citation type="submission" date="2016-04" db="EMBL/GenBank/DDBJ databases">
        <title>ATOL: Assembling a taxonomically balanced genome-scale reconstruction of the evolutionary history of the Enterobacteriaceae.</title>
        <authorList>
            <person name="Plunkett G.III."/>
            <person name="Neeno-Eckwall E.C."/>
            <person name="Glasner J.D."/>
            <person name="Perna N.T."/>
        </authorList>
    </citation>
    <scope>NUCLEOTIDE SEQUENCE [LARGE SCALE GENOMIC DNA]</scope>
    <source>
        <strain evidence="1 2">ATCC 51602</strain>
    </source>
</reference>
<protein>
    <submittedName>
        <fullName evidence="1">Lipoprotein</fullName>
    </submittedName>
</protein>
<dbReference type="RefSeq" id="WP_064542154.1">
    <property type="nucleotide sequence ID" value="NZ_LXEQ01000017.1"/>
</dbReference>
<comment type="caution">
    <text evidence="1">The sequence shown here is derived from an EMBL/GenBank/DDBJ whole genome shotgun (WGS) entry which is preliminary data.</text>
</comment>
<dbReference type="Proteomes" id="UP000078407">
    <property type="component" value="Unassembled WGS sequence"/>
</dbReference>
<dbReference type="PROSITE" id="PS51257">
    <property type="entry name" value="PROKAR_LIPOPROTEIN"/>
    <property type="match status" value="1"/>
</dbReference>
<gene>
    <name evidence="1" type="ORF">M976_00975</name>
</gene>
<dbReference type="EMBL" id="LXEQ01000017">
    <property type="protein sequence ID" value="OAT30591.1"/>
    <property type="molecule type" value="Genomic_DNA"/>
</dbReference>
<dbReference type="Pfam" id="PF12889">
    <property type="entry name" value="DUF3829"/>
    <property type="match status" value="1"/>
</dbReference>
<evidence type="ECO:0000313" key="2">
    <source>
        <dbReference type="Proteomes" id="UP000078407"/>
    </source>
</evidence>
<keyword evidence="1" id="KW-0449">Lipoprotein</keyword>
<proteinExistence type="predicted"/>
<sequence>MYLRKECFHKKTSKILISTIFAGLLISGCDDKQPKASESASAEQADTRHALCSDLPKIPGTIQNGDFPYWSDNLAESDIKNYLNTLSDIEKNQGKTLIYYSLALIIHASKATQIVSKDTFIPEEAQLQLVQLNSLISAAQECYKAAPSSNNSSLIRYSFLLDAADQYDKLLAERIQRHQNSVPYTEGEKGQIGGVTEWMVKGSVGRVTRSYNNVVSSFNELH</sequence>
<keyword evidence="2" id="KW-1185">Reference proteome</keyword>
<evidence type="ECO:0000313" key="1">
    <source>
        <dbReference type="EMBL" id="OAT30591.1"/>
    </source>
</evidence>
<organism evidence="1 2">
    <name type="scientific">Buttiauxella ferragutiae ATCC 51602</name>
    <dbReference type="NCBI Taxonomy" id="1354252"/>
    <lineage>
        <taxon>Bacteria</taxon>
        <taxon>Pseudomonadati</taxon>
        <taxon>Pseudomonadota</taxon>
        <taxon>Gammaproteobacteria</taxon>
        <taxon>Enterobacterales</taxon>
        <taxon>Enterobacteriaceae</taxon>
        <taxon>Buttiauxella</taxon>
    </lineage>
</organism>
<accession>A0ABX2WC73</accession>
<name>A0ABX2WC73_9ENTR</name>
<dbReference type="InterPro" id="IPR024291">
    <property type="entry name" value="DUF3829"/>
</dbReference>